<feature type="region of interest" description="Disordered" evidence="4">
    <location>
        <begin position="465"/>
        <end position="538"/>
    </location>
</feature>
<feature type="compositionally biased region" description="Polar residues" evidence="4">
    <location>
        <begin position="202"/>
        <end position="214"/>
    </location>
</feature>
<feature type="compositionally biased region" description="Polar residues" evidence="4">
    <location>
        <begin position="222"/>
        <end position="231"/>
    </location>
</feature>
<evidence type="ECO:0000256" key="3">
    <source>
        <dbReference type="ARBA" id="ARBA00022454"/>
    </source>
</evidence>
<feature type="compositionally biased region" description="Basic and acidic residues" evidence="4">
    <location>
        <begin position="992"/>
        <end position="1019"/>
    </location>
</feature>
<feature type="region of interest" description="Disordered" evidence="4">
    <location>
        <begin position="755"/>
        <end position="954"/>
    </location>
</feature>
<dbReference type="InterPro" id="IPR055264">
    <property type="entry name" value="BOD1/SHG1_dom"/>
</dbReference>
<feature type="compositionally biased region" description="Basic and acidic residues" evidence="4">
    <location>
        <begin position="858"/>
        <end position="871"/>
    </location>
</feature>
<feature type="compositionally biased region" description="Polar residues" evidence="4">
    <location>
        <begin position="3005"/>
        <end position="3030"/>
    </location>
</feature>
<feature type="domain" description="BOD1/SHG1" evidence="5">
    <location>
        <begin position="43"/>
        <end position="138"/>
    </location>
</feature>
<feature type="region of interest" description="Disordered" evidence="4">
    <location>
        <begin position="1547"/>
        <end position="1573"/>
    </location>
</feature>
<evidence type="ECO:0000313" key="7">
    <source>
        <dbReference type="Proteomes" id="UP000827986"/>
    </source>
</evidence>
<feature type="region of interest" description="Disordered" evidence="4">
    <location>
        <begin position="202"/>
        <end position="449"/>
    </location>
</feature>
<feature type="compositionally biased region" description="Polar residues" evidence="4">
    <location>
        <begin position="649"/>
        <end position="660"/>
    </location>
</feature>
<feature type="region of interest" description="Disordered" evidence="4">
    <location>
        <begin position="2011"/>
        <end position="2069"/>
    </location>
</feature>
<feature type="compositionally biased region" description="Basic and acidic residues" evidence="4">
    <location>
        <begin position="2771"/>
        <end position="2784"/>
    </location>
</feature>
<proteinExistence type="inferred from homology"/>
<feature type="compositionally biased region" description="Pro residues" evidence="4">
    <location>
        <begin position="1"/>
        <end position="26"/>
    </location>
</feature>
<feature type="compositionally biased region" description="Basic residues" evidence="4">
    <location>
        <begin position="563"/>
        <end position="572"/>
    </location>
</feature>
<feature type="compositionally biased region" description="Basic residues" evidence="4">
    <location>
        <begin position="902"/>
        <end position="912"/>
    </location>
</feature>
<organism evidence="6 7">
    <name type="scientific">Mauremys mutica</name>
    <name type="common">yellowpond turtle</name>
    <dbReference type="NCBI Taxonomy" id="74926"/>
    <lineage>
        <taxon>Eukaryota</taxon>
        <taxon>Metazoa</taxon>
        <taxon>Chordata</taxon>
        <taxon>Craniata</taxon>
        <taxon>Vertebrata</taxon>
        <taxon>Euteleostomi</taxon>
        <taxon>Archelosauria</taxon>
        <taxon>Testudinata</taxon>
        <taxon>Testudines</taxon>
        <taxon>Cryptodira</taxon>
        <taxon>Durocryptodira</taxon>
        <taxon>Testudinoidea</taxon>
        <taxon>Geoemydidae</taxon>
        <taxon>Geoemydinae</taxon>
        <taxon>Mauremys</taxon>
    </lineage>
</organism>
<protein>
    <recommendedName>
        <fullName evidence="5">BOD1/SHG1 domain-containing protein</fullName>
    </recommendedName>
</protein>
<feature type="region of interest" description="Disordered" evidence="4">
    <location>
        <begin position="989"/>
        <end position="1039"/>
    </location>
</feature>
<reference evidence="6" key="1">
    <citation type="submission" date="2021-09" db="EMBL/GenBank/DDBJ databases">
        <title>The genome of Mauremys mutica provides insights into the evolution of semi-aquatic lifestyle.</title>
        <authorList>
            <person name="Gong S."/>
            <person name="Gao Y."/>
        </authorList>
    </citation>
    <scope>NUCLEOTIDE SEQUENCE</scope>
    <source>
        <strain evidence="6">MM-2020</strain>
        <tissue evidence="6">Muscle</tissue>
    </source>
</reference>
<accession>A0A9D4AU37</accession>
<dbReference type="PANTHER" id="PTHR47391:SF1">
    <property type="entry name" value="BIORIENTATION OF CHROMOSOMES IN CELL DIVISION 1 LIKE 1"/>
    <property type="match status" value="1"/>
</dbReference>
<feature type="compositionally biased region" description="Basic and acidic residues" evidence="4">
    <location>
        <begin position="661"/>
        <end position="683"/>
    </location>
</feature>
<keyword evidence="7" id="KW-1185">Reference proteome</keyword>
<feature type="compositionally biased region" description="Basic and acidic residues" evidence="4">
    <location>
        <begin position="1026"/>
        <end position="1039"/>
    </location>
</feature>
<name>A0A9D4AU37_9SAUR</name>
<dbReference type="EMBL" id="JAHDVG010000484">
    <property type="protein sequence ID" value="KAH1170414.1"/>
    <property type="molecule type" value="Genomic_DNA"/>
</dbReference>
<evidence type="ECO:0000256" key="1">
    <source>
        <dbReference type="ARBA" id="ARBA00004286"/>
    </source>
</evidence>
<evidence type="ECO:0000313" key="6">
    <source>
        <dbReference type="EMBL" id="KAH1170414.1"/>
    </source>
</evidence>
<feature type="compositionally biased region" description="Acidic residues" evidence="4">
    <location>
        <begin position="2961"/>
        <end position="2984"/>
    </location>
</feature>
<dbReference type="Proteomes" id="UP000827986">
    <property type="component" value="Unassembled WGS sequence"/>
</dbReference>
<feature type="compositionally biased region" description="Basic and acidic residues" evidence="4">
    <location>
        <begin position="924"/>
        <end position="954"/>
    </location>
</feature>
<feature type="region of interest" description="Disordered" evidence="4">
    <location>
        <begin position="2191"/>
        <end position="2212"/>
    </location>
</feature>
<feature type="region of interest" description="Disordered" evidence="4">
    <location>
        <begin position="2908"/>
        <end position="3084"/>
    </location>
</feature>
<comment type="caution">
    <text evidence="6">The sequence shown here is derived from an EMBL/GenBank/DDBJ whole genome shotgun (WGS) entry which is preliminary data.</text>
</comment>
<sequence length="3084" mass="339511">MASNPQPQPPPPPPPPPPPQQQPPLPGASGGGGAVEPELVSVIVNHLKSQGLFDQFRRDCLADVDTKPAYQNLRQRVDNFVSNHLATHTWSPHLNKNQLRNNIRQQVLKSGMLESGIDRIISQVVDPKINHTFRPQVEKAVHEFLATLNHKEEASPSTAPSEEKADVSITVQGVSTTAPSANVASDAMSILETITSLNQEASAARASTENTNSKNSDRTSKRFSSQQSVDGSTEREQDLPDQEKPICDSSEGSEAVAKCEDLNELPCPSEEIKNSTKDVNNLIHPSKEILQESDDQKSKLTDKGDRKPESTEKGERKKEKKEKNDKKFDHSKKNDDALKAKEEKQVKEREAESVKQLAPEKSSSKHKITEGVKEEHILEDSDVDLLSDITVSSVHTSDLSSFEEESEEEAVVSDSTEEGEITSDDEEEKNNQSKTKPQTNEVCDGKAKPVRHAYVHKPFLYSKYYSDSDDERTVEQHRQSIAREKEERLLRRQINRERLEEKRKQKAAEKTKSLKSGSQGAESDGKSGLNLEDSSTKDFEMKLTGTSIKDVLKEQKFLEKKVALSRKRKRDSRHVEDSWEKKYEHPEEDSKETQKTSETCEKISSKELKHNHGKSEVTKPVRRISESVHSTEESKNDPKVEREHKRKTSTSLQIEGTQQDTETRDSKKQLERAEISTDELQKQKYAFKNEKHLKKDDTEIQNLRIVPKKEIKSFRDKNEKERTLSEDKLLVKHKYKGDSVHKVSDDIDLHSFERSLKGEDSVQKHNQQTKVPSDDKSERKNKHRSERKISTTSKDGKNVSEYTLKNEEMLRKENNKKDRHISTEKSRAEYKTKRSSSDSRPQKDSQGNSKQLVSSSQRRSESYSEDKHEIESTNSDSNLRQEDSIHRERRRSKSFLEDKFLLKSKSKCHSKQSKPIETELQESFTKHETVQKPDKDKNMEENDTDKQRKSKNEDKVFEESIVDFELESGMHSIYSSQKDISHRVKLQAGEKVTVKEKNKSDKDLSYSKLERKLSVEGHKSRNLKHSNKEMKKKEESNKLEDKDIKEIDGSHEKVQGIMDKKSSKKLSCENKKGSLSAHEMTMEEEKLATDIFVTSHIPATQRPIRASDDLLHSEQGEEPMEVDSEQTYTKVHEASKIEEKSSSNSLLDVDSENTAKENMNLHSSKNELRNRLVDFEACVSEFPADRNSEQTIEHEKNPIEGVDALDTMSKQASEEQGPIKQGAYQMNIVYETSGRILLNAPIKEQTSEDARQPKKLNKVNPIEESLSLAINSSRQDASHKKSMDICISDFTDSLPNVAKEESHTSDKICLKKDSFILDNNATQTAYVEQHGSPVLGCVMKEAEVTMINTEKKDGETRLIGEQAVEENMGDVSIQEGYDQVTMLDSVQGRNAYNVTGGIKGKSSMTHQAADHGGISMKKSVLMNLGKKESYDNLNIGAAAKEEKGTMVDIVKKSEGHDMGDMVESSLLLVPMNVIRVPEEIIKDSFIVSGAEEGDGIITDTEDKSESNVVGTSAGSVDHIYNRLETTEATAIGTSTEKMIESTVMATSTGEGKSEGAAIHSEKESDATTTCSEEESEVTLICTSIEPDEGFTSIWAKSNKGVSFSTEADGECTVAAAEEGGGIVTGGFAETESFLTSTKEGESGECTMIYTEENGKDSVNAGRIEIEDNVNSAGTEEKDDAVTSAGSEEKCKTSTCRHTGKFEGSVTCIGEIESDGAVTSAGTEAGEGFMSSNNSDECQSNVTGADQLKESEGAVTCTGAEEKGHGFIIGSVDAQEDSAVTGACVEMVMNNNTMSGTSADKGEDIVNGESAVTSTGIIGEDDAETAAVCTGLEDSNEGFAVGLDVEKCESAMDSTEAKEEATITMISIGPCDDEGFVTSTGAKEEDEEGEGIVTSTGRGNEEIEHASTCAGIEGESALICIASEEGESSIICIQVEAESGMAATNLNKDGVDSNTGTKKEANGGICKSAVGIVESSVTSASIADDTLTPNTEEDEDAMMSLDVEAYEGPMTSVVTEKDKSQSAAAAQEKNDSSADGSHGRKCEGPITSAVTKKDESPPSTDEEKAKGDVISTSTVEEDVAPMPCSATEIEGSLTVARTDENESTVVLTDREEFEAPMPSTATEFKDNTYAASSKQAKDECTMISTSIMEEFEAPMPSAAMEYNSQVTAARKEVNESTMFCIDMEIYEVAMPSASSARDDGNHPTASGKEEKDECAMISTSIMEEQVILVSSEATEDRIQHVAAGTEEKSDTAIISTSMEYFEAPMPSAATQDEDQLTASGTEGRLEAAMITRSGTEECEIVLISAATQAESQLIAAETEEKDEGSMITPNAAEECEVETSAARDEQRELTALNTEGKSGGSMIIVRKVVECGAPMLRVASSNKDQHIASSIEDKEEGAVITLSTMEECDSLFTFSVIEESQLIAANTEVKDENVIFNSTKEIECILSSTGTEKSDSSLPMGGREGDECIYRGEKEIHEDAVMGESVVAKITSDTEVAETAETTVNLISVDEALCMEISTESTVLVSPSTEMGASGERTEEYIPYVEVTSEPCIPSEEAKRNDHFKNIDNNVNSSLLLGSDFSEARTSPPRAQTLPLVSEHESKLTVNTNQGEITVEAKLGEKSDFPVSHMDKQFENDGKRNTVEVDDNLGIEVSFQQNTSFSSGKKETLPILAEELELKTNLKTEEPQKSRSPTREELHEEPHIEECLKDLPLKNASLKKDPIDMENSDTQRVEECSSKERKSKSPVTTDKETAQETSNTIDMTEAANIQIEVKDQEIEIPDQEKVSSMPGMEKNQLPTREGESDDYPITQDLGKGNKQSQCSKIKDIKDVTSGDVAEVSKEIIRKHAPLLSAVEEKDELTSKQDTCEKAKQSLECNLSSVEENQPVIVKRKRGRPRKYPLEAVQSRVDSEADINNGNEGEAGKAEMIVRRRGRKPRCSVIPSEETEILEPERKRRRLASAAEEETKEQEEDDDEDDDDEEEDDETHSGATTRSATRLEAQKKQPSKPTTRAASKGNSPSPVSPKKQQNSAVKKRSPSEAKVSKSPPLAQLKMQTSKRKREASPPAVRRKGQLKVDETPLKKTKR</sequence>
<dbReference type="PANTHER" id="PTHR47391">
    <property type="entry name" value="BIORIENTATION OF CHROMOSOMES IN CELL DIVISION 1 LIKE 1"/>
    <property type="match status" value="1"/>
</dbReference>
<feature type="compositionally biased region" description="Basic and acidic residues" evidence="4">
    <location>
        <begin position="2050"/>
        <end position="2066"/>
    </location>
</feature>
<evidence type="ECO:0000256" key="4">
    <source>
        <dbReference type="SAM" id="MobiDB-lite"/>
    </source>
</evidence>
<dbReference type="GO" id="GO:0005694">
    <property type="term" value="C:chromosome"/>
    <property type="evidence" value="ECO:0007669"/>
    <property type="project" value="UniProtKB-SubCell"/>
</dbReference>
<feature type="compositionally biased region" description="Basic and acidic residues" evidence="4">
    <location>
        <begin position="2678"/>
        <end position="2739"/>
    </location>
</feature>
<feature type="region of interest" description="Disordered" evidence="4">
    <location>
        <begin position="559"/>
        <end position="683"/>
    </location>
</feature>
<feature type="compositionally biased region" description="Basic and acidic residues" evidence="4">
    <location>
        <begin position="232"/>
        <end position="246"/>
    </location>
</feature>
<dbReference type="InterPro" id="IPR043244">
    <property type="entry name" value="BOD1L1"/>
</dbReference>
<keyword evidence="3" id="KW-0158">Chromosome</keyword>
<feature type="compositionally biased region" description="Basic and acidic residues" evidence="4">
    <location>
        <begin position="794"/>
        <end position="843"/>
    </location>
</feature>
<comment type="subcellular location">
    <subcellularLocation>
        <location evidence="1">Chromosome</location>
    </subcellularLocation>
</comment>
<dbReference type="Pfam" id="PF05205">
    <property type="entry name" value="COMPASS-Shg1"/>
    <property type="match status" value="1"/>
</dbReference>
<feature type="compositionally biased region" description="Basic and acidic residues" evidence="4">
    <location>
        <begin position="2027"/>
        <end position="2042"/>
    </location>
</feature>
<feature type="compositionally biased region" description="Polar residues" evidence="4">
    <location>
        <begin position="844"/>
        <end position="853"/>
    </location>
</feature>
<evidence type="ECO:0000259" key="5">
    <source>
        <dbReference type="Pfam" id="PF05205"/>
    </source>
</evidence>
<feature type="compositionally biased region" description="Basic and acidic residues" evidence="4">
    <location>
        <begin position="285"/>
        <end position="353"/>
    </location>
</feature>
<feature type="compositionally biased region" description="Basic and acidic residues" evidence="4">
    <location>
        <begin position="573"/>
        <end position="585"/>
    </location>
</feature>
<comment type="similarity">
    <text evidence="2">Belongs to the BOD1 family.</text>
</comment>
<feature type="compositionally biased region" description="Basic and acidic residues" evidence="4">
    <location>
        <begin position="591"/>
        <end position="643"/>
    </location>
</feature>
<feature type="compositionally biased region" description="Basic and acidic residues" evidence="4">
    <location>
        <begin position="2195"/>
        <end position="2212"/>
    </location>
</feature>
<feature type="region of interest" description="Disordered" evidence="4">
    <location>
        <begin position="1"/>
        <end position="36"/>
    </location>
</feature>
<gene>
    <name evidence="6" type="ORF">KIL84_001399</name>
</gene>
<feature type="region of interest" description="Disordered" evidence="4">
    <location>
        <begin position="2678"/>
        <end position="2820"/>
    </location>
</feature>
<feature type="compositionally biased region" description="Basic and acidic residues" evidence="4">
    <location>
        <begin position="3072"/>
        <end position="3084"/>
    </location>
</feature>
<feature type="compositionally biased region" description="Basic and acidic residues" evidence="4">
    <location>
        <begin position="471"/>
        <end position="512"/>
    </location>
</feature>
<feature type="compositionally biased region" description="Polar residues" evidence="4">
    <location>
        <begin position="432"/>
        <end position="441"/>
    </location>
</feature>
<evidence type="ECO:0000256" key="2">
    <source>
        <dbReference type="ARBA" id="ARBA00008463"/>
    </source>
</evidence>
<feature type="compositionally biased region" description="Basic and acidic residues" evidence="4">
    <location>
        <begin position="367"/>
        <end position="379"/>
    </location>
</feature>
<feature type="compositionally biased region" description="Acidic residues" evidence="4">
    <location>
        <begin position="401"/>
        <end position="428"/>
    </location>
</feature>